<name>A0A1H7S7I2_9BURK</name>
<dbReference type="EMBL" id="FOAJ01000011">
    <property type="protein sequence ID" value="SEL68259.1"/>
    <property type="molecule type" value="Genomic_DNA"/>
</dbReference>
<gene>
    <name evidence="1" type="ORF">SAMN05192542_111118</name>
</gene>
<dbReference type="STRING" id="416943.SAMN05445871_3445"/>
<sequence length="157" mass="16891">MKNKTRHHKHPSMSPLLRALTYSRTAHGPVTDAMLLQGYAALDAFRRGHGSRELFGTLARYLLIAEELARLGHLAGLLADVQRAHAAMVALDTSEPADGSWRADDAQYAPLCTALAILDAQLSEASLSDIAMAETRMVEGLLKADSASARIAESVAR</sequence>
<evidence type="ECO:0000313" key="2">
    <source>
        <dbReference type="Proteomes" id="UP000199120"/>
    </source>
</evidence>
<accession>A0A1H7S7I2</accession>
<proteinExistence type="predicted"/>
<reference evidence="2" key="1">
    <citation type="submission" date="2016-10" db="EMBL/GenBank/DDBJ databases">
        <authorList>
            <person name="Varghese N."/>
            <person name="Submissions S."/>
        </authorList>
    </citation>
    <scope>NUCLEOTIDE SEQUENCE [LARGE SCALE GENOMIC DNA]</scope>
    <source>
        <strain evidence="2">LMG 26416</strain>
    </source>
</reference>
<dbReference type="Proteomes" id="UP000199120">
    <property type="component" value="Unassembled WGS sequence"/>
</dbReference>
<protein>
    <submittedName>
        <fullName evidence="1">Uncharacterized protein</fullName>
    </submittedName>
</protein>
<organism evidence="1 2">
    <name type="scientific">Paraburkholderia caballeronis</name>
    <dbReference type="NCBI Taxonomy" id="416943"/>
    <lineage>
        <taxon>Bacteria</taxon>
        <taxon>Pseudomonadati</taxon>
        <taxon>Pseudomonadota</taxon>
        <taxon>Betaproteobacteria</taxon>
        <taxon>Burkholderiales</taxon>
        <taxon>Burkholderiaceae</taxon>
        <taxon>Paraburkholderia</taxon>
    </lineage>
</organism>
<dbReference type="AlphaFoldDB" id="A0A1H7S7I2"/>
<keyword evidence="2" id="KW-1185">Reference proteome</keyword>
<evidence type="ECO:0000313" key="1">
    <source>
        <dbReference type="EMBL" id="SEL68259.1"/>
    </source>
</evidence>